<organism evidence="3 4">
    <name type="scientific">Natribaculum luteum</name>
    <dbReference type="NCBI Taxonomy" id="1586232"/>
    <lineage>
        <taxon>Archaea</taxon>
        <taxon>Methanobacteriati</taxon>
        <taxon>Methanobacteriota</taxon>
        <taxon>Stenosarchaea group</taxon>
        <taxon>Halobacteria</taxon>
        <taxon>Halobacteriales</taxon>
        <taxon>Natrialbaceae</taxon>
        <taxon>Natribaculum</taxon>
    </lineage>
</organism>
<evidence type="ECO:0000259" key="2">
    <source>
        <dbReference type="Pfam" id="PF25215"/>
    </source>
</evidence>
<dbReference type="GeneID" id="71853486"/>
<sequence>MSQQRQTPFAATCTACGVDRETASANEIVAFYRRHHRHTGHDVEVTRADVDGDVPDTDDLEMVVAELEAEYEEGVPIGVVAAAMARRGRSVGETLEEIHEVRMTGALYEPRHDHLAAF</sequence>
<accession>A0ABD5P5J8</accession>
<proteinExistence type="predicted"/>
<evidence type="ECO:0000313" key="4">
    <source>
        <dbReference type="Proteomes" id="UP001595821"/>
    </source>
</evidence>
<dbReference type="InterPro" id="IPR057410">
    <property type="entry name" value="HVO_B0008-like_C"/>
</dbReference>
<dbReference type="Gene3D" id="1.10.10.10">
    <property type="entry name" value="Winged helix-like DNA-binding domain superfamily/Winged helix DNA-binding domain"/>
    <property type="match status" value="1"/>
</dbReference>
<dbReference type="RefSeq" id="WP_246973485.1">
    <property type="nucleotide sequence ID" value="NZ_CP095397.1"/>
</dbReference>
<feature type="domain" description="HVO-B0008-like C-terminal" evidence="2">
    <location>
        <begin position="65"/>
        <end position="115"/>
    </location>
</feature>
<evidence type="ECO:0000313" key="3">
    <source>
        <dbReference type="EMBL" id="MFC4249524.1"/>
    </source>
</evidence>
<feature type="domain" description="HVO-B0008-like N-terminal" evidence="1">
    <location>
        <begin position="11"/>
        <end position="47"/>
    </location>
</feature>
<dbReference type="Pfam" id="PF25214">
    <property type="entry name" value="HVO_B0008_N"/>
    <property type="match status" value="1"/>
</dbReference>
<dbReference type="InterPro" id="IPR057409">
    <property type="entry name" value="HVO_B0008-like_N"/>
</dbReference>
<name>A0ABD5P5J8_9EURY</name>
<reference evidence="3 4" key="1">
    <citation type="journal article" date="2014" name="Int. J. Syst. Evol. Microbiol.">
        <title>Complete genome sequence of Corynebacterium casei LMG S-19264T (=DSM 44701T), isolated from a smear-ripened cheese.</title>
        <authorList>
            <consortium name="US DOE Joint Genome Institute (JGI-PGF)"/>
            <person name="Walter F."/>
            <person name="Albersmeier A."/>
            <person name="Kalinowski J."/>
            <person name="Ruckert C."/>
        </authorList>
    </citation>
    <scope>NUCLEOTIDE SEQUENCE [LARGE SCALE GENOMIC DNA]</scope>
    <source>
        <strain evidence="3 4">IBRC-M 10912</strain>
    </source>
</reference>
<dbReference type="InterPro" id="IPR036388">
    <property type="entry name" value="WH-like_DNA-bd_sf"/>
</dbReference>
<protein>
    <submittedName>
        <fullName evidence="3">Uncharacterized protein</fullName>
    </submittedName>
</protein>
<gene>
    <name evidence="3" type="ORF">ACFOZ7_21755</name>
</gene>
<evidence type="ECO:0000259" key="1">
    <source>
        <dbReference type="Pfam" id="PF25214"/>
    </source>
</evidence>
<dbReference type="Pfam" id="PF25215">
    <property type="entry name" value="HVO_B0008_C"/>
    <property type="match status" value="1"/>
</dbReference>
<dbReference type="Proteomes" id="UP001595821">
    <property type="component" value="Unassembled WGS sequence"/>
</dbReference>
<dbReference type="EMBL" id="JBHSDJ010000133">
    <property type="protein sequence ID" value="MFC4249524.1"/>
    <property type="molecule type" value="Genomic_DNA"/>
</dbReference>
<comment type="caution">
    <text evidence="3">The sequence shown here is derived from an EMBL/GenBank/DDBJ whole genome shotgun (WGS) entry which is preliminary data.</text>
</comment>
<dbReference type="AlphaFoldDB" id="A0ABD5P5J8"/>